<dbReference type="SUPFAM" id="SSF81383">
    <property type="entry name" value="F-box domain"/>
    <property type="match status" value="1"/>
</dbReference>
<dbReference type="Proteomes" id="UP001221142">
    <property type="component" value="Unassembled WGS sequence"/>
</dbReference>
<feature type="domain" description="F-box" evidence="1">
    <location>
        <begin position="13"/>
        <end position="59"/>
    </location>
</feature>
<dbReference type="InterPro" id="IPR001810">
    <property type="entry name" value="F-box_dom"/>
</dbReference>
<dbReference type="InterPro" id="IPR036047">
    <property type="entry name" value="F-box-like_dom_sf"/>
</dbReference>
<gene>
    <name evidence="2" type="ORF">FB45DRAFT_209729</name>
</gene>
<sequence>MPDTYILRFPPNIPRLTDLPKCTLLQVMRHLGTSDIVRLLQTCVYIHSLSQDRSLWVPLLETTRARYPVGCPKHADLAQYTVQTLKNLIVSRFKLEKIWKLPSPKIVGHRVTSLHEGVQVHTIIGLVQGTDIALFCVETGHVVCWDSKLAAPFPFPPIKTGRQLKEYSEPSESTHGVCSFVVISRDDHGTVWRYIIAVTHVNRKATRFESVRTEIQEPIYRFRSLFLTKDVVGAVTVKEGADHCAITTSKVGAGARSAKESISRMKLNQRISKRHLLVAFTYKGHLYNILENGATAQIQHISRKAFTSGRCEEPTDVFKVDIPNLGKMSNGEPYYMLPTCASCGVAAAFVRQVSVVRQVRGVRQVRDATMFTFLPTTPVSSPTGDDGVSSPLAFPLSCATEHVPGHPLSSNLICMDHGGLNIVAVLENHPPKLVLVRYHPETQSTSTHHPDVAPSLDLDGLINVCVDDTAGIIFLTALRESKRSFFTLRYA</sequence>
<evidence type="ECO:0000313" key="3">
    <source>
        <dbReference type="Proteomes" id="UP001221142"/>
    </source>
</evidence>
<protein>
    <recommendedName>
        <fullName evidence="1">F-box domain-containing protein</fullName>
    </recommendedName>
</protein>
<dbReference type="Pfam" id="PF12937">
    <property type="entry name" value="F-box-like"/>
    <property type="match status" value="1"/>
</dbReference>
<evidence type="ECO:0000313" key="2">
    <source>
        <dbReference type="EMBL" id="KAJ7647820.1"/>
    </source>
</evidence>
<evidence type="ECO:0000259" key="1">
    <source>
        <dbReference type="PROSITE" id="PS50181"/>
    </source>
</evidence>
<dbReference type="EMBL" id="JARKIF010000002">
    <property type="protein sequence ID" value="KAJ7647820.1"/>
    <property type="molecule type" value="Genomic_DNA"/>
</dbReference>
<proteinExistence type="predicted"/>
<name>A0AAD7CG35_9AGAR</name>
<keyword evidence="3" id="KW-1185">Reference proteome</keyword>
<reference evidence="2" key="1">
    <citation type="submission" date="2023-03" db="EMBL/GenBank/DDBJ databases">
        <title>Massive genome expansion in bonnet fungi (Mycena s.s.) driven by repeated elements and novel gene families across ecological guilds.</title>
        <authorList>
            <consortium name="Lawrence Berkeley National Laboratory"/>
            <person name="Harder C.B."/>
            <person name="Miyauchi S."/>
            <person name="Viragh M."/>
            <person name="Kuo A."/>
            <person name="Thoen E."/>
            <person name="Andreopoulos B."/>
            <person name="Lu D."/>
            <person name="Skrede I."/>
            <person name="Drula E."/>
            <person name="Henrissat B."/>
            <person name="Morin E."/>
            <person name="Kohler A."/>
            <person name="Barry K."/>
            <person name="LaButti K."/>
            <person name="Morin E."/>
            <person name="Salamov A."/>
            <person name="Lipzen A."/>
            <person name="Mereny Z."/>
            <person name="Hegedus B."/>
            <person name="Baldrian P."/>
            <person name="Stursova M."/>
            <person name="Weitz H."/>
            <person name="Taylor A."/>
            <person name="Grigoriev I.V."/>
            <person name="Nagy L.G."/>
            <person name="Martin F."/>
            <person name="Kauserud H."/>
        </authorList>
    </citation>
    <scope>NUCLEOTIDE SEQUENCE</scope>
    <source>
        <strain evidence="2">9284</strain>
    </source>
</reference>
<accession>A0AAD7CG35</accession>
<comment type="caution">
    <text evidence="2">The sequence shown here is derived from an EMBL/GenBank/DDBJ whole genome shotgun (WGS) entry which is preliminary data.</text>
</comment>
<dbReference type="Gene3D" id="1.20.1280.50">
    <property type="match status" value="1"/>
</dbReference>
<dbReference type="PROSITE" id="PS50181">
    <property type="entry name" value="FBOX"/>
    <property type="match status" value="1"/>
</dbReference>
<organism evidence="2 3">
    <name type="scientific">Roridomyces roridus</name>
    <dbReference type="NCBI Taxonomy" id="1738132"/>
    <lineage>
        <taxon>Eukaryota</taxon>
        <taxon>Fungi</taxon>
        <taxon>Dikarya</taxon>
        <taxon>Basidiomycota</taxon>
        <taxon>Agaricomycotina</taxon>
        <taxon>Agaricomycetes</taxon>
        <taxon>Agaricomycetidae</taxon>
        <taxon>Agaricales</taxon>
        <taxon>Marasmiineae</taxon>
        <taxon>Mycenaceae</taxon>
        <taxon>Roridomyces</taxon>
    </lineage>
</organism>
<dbReference type="AlphaFoldDB" id="A0AAD7CG35"/>